<feature type="transmembrane region" description="Helical" evidence="7">
    <location>
        <begin position="48"/>
        <end position="69"/>
    </location>
</feature>
<dbReference type="InterPro" id="IPR011620">
    <property type="entry name" value="Sig_transdc_His_kinase_LytS_TM"/>
</dbReference>
<evidence type="ECO:0000313" key="10">
    <source>
        <dbReference type="Proteomes" id="UP001595952"/>
    </source>
</evidence>
<keyword evidence="9" id="KW-0808">Transferase</keyword>
<keyword evidence="9" id="KW-0548">Nucleotidyltransferase</keyword>
<dbReference type="EMBL" id="JBHSEI010000015">
    <property type="protein sequence ID" value="MFC4640325.1"/>
    <property type="molecule type" value="Genomic_DNA"/>
</dbReference>
<keyword evidence="4 7" id="KW-1133">Transmembrane helix</keyword>
<keyword evidence="5 7" id="KW-0472">Membrane</keyword>
<feature type="transmembrane region" description="Helical" evidence="7">
    <location>
        <begin position="141"/>
        <end position="162"/>
    </location>
</feature>
<dbReference type="SUPFAM" id="SSF55073">
    <property type="entry name" value="Nucleotide cyclase"/>
    <property type="match status" value="1"/>
</dbReference>
<dbReference type="InterPro" id="IPR043128">
    <property type="entry name" value="Rev_trsase/Diguanyl_cyclase"/>
</dbReference>
<evidence type="ECO:0000256" key="1">
    <source>
        <dbReference type="ARBA" id="ARBA00004651"/>
    </source>
</evidence>
<evidence type="ECO:0000313" key="9">
    <source>
        <dbReference type="EMBL" id="MFC4640325.1"/>
    </source>
</evidence>
<protein>
    <submittedName>
        <fullName evidence="9">Diguanylate cyclase</fullName>
        <ecNumber evidence="9">2.7.7.65</ecNumber>
    </submittedName>
</protein>
<dbReference type="GO" id="GO:0052621">
    <property type="term" value="F:diguanylate cyclase activity"/>
    <property type="evidence" value="ECO:0007669"/>
    <property type="project" value="UniProtKB-EC"/>
</dbReference>
<dbReference type="RefSeq" id="WP_380063301.1">
    <property type="nucleotide sequence ID" value="NZ_JBHSEI010000015.1"/>
</dbReference>
<feature type="transmembrane region" description="Helical" evidence="7">
    <location>
        <begin position="168"/>
        <end position="190"/>
    </location>
</feature>
<accession>A0ABV9IG02</accession>
<dbReference type="Gene3D" id="3.30.70.270">
    <property type="match status" value="1"/>
</dbReference>
<dbReference type="InterPro" id="IPR000160">
    <property type="entry name" value="GGDEF_dom"/>
</dbReference>
<evidence type="ECO:0000259" key="8">
    <source>
        <dbReference type="PROSITE" id="PS50887"/>
    </source>
</evidence>
<dbReference type="SMART" id="SM00267">
    <property type="entry name" value="GGDEF"/>
    <property type="match status" value="1"/>
</dbReference>
<comment type="subcellular location">
    <subcellularLocation>
        <location evidence="1">Cell membrane</location>
        <topology evidence="1">Multi-pass membrane protein</topology>
    </subcellularLocation>
</comment>
<keyword evidence="3 7" id="KW-0812">Transmembrane</keyword>
<gene>
    <name evidence="9" type="ORF">ACFO0D_18505</name>
</gene>
<dbReference type="InterPro" id="IPR029787">
    <property type="entry name" value="Nucleotide_cyclase"/>
</dbReference>
<evidence type="ECO:0000256" key="7">
    <source>
        <dbReference type="SAM" id="Phobius"/>
    </source>
</evidence>
<evidence type="ECO:0000256" key="4">
    <source>
        <dbReference type="ARBA" id="ARBA00022989"/>
    </source>
</evidence>
<dbReference type="PROSITE" id="PS50887">
    <property type="entry name" value="GGDEF"/>
    <property type="match status" value="1"/>
</dbReference>
<dbReference type="CDD" id="cd01949">
    <property type="entry name" value="GGDEF"/>
    <property type="match status" value="1"/>
</dbReference>
<dbReference type="PANTHER" id="PTHR45138">
    <property type="entry name" value="REGULATORY COMPONENTS OF SENSORY TRANSDUCTION SYSTEM"/>
    <property type="match status" value="1"/>
</dbReference>
<keyword evidence="10" id="KW-1185">Reference proteome</keyword>
<evidence type="ECO:0000256" key="2">
    <source>
        <dbReference type="ARBA" id="ARBA00022475"/>
    </source>
</evidence>
<dbReference type="PANTHER" id="PTHR45138:SF9">
    <property type="entry name" value="DIGUANYLATE CYCLASE DGCM-RELATED"/>
    <property type="match status" value="1"/>
</dbReference>
<dbReference type="InterPro" id="IPR050469">
    <property type="entry name" value="Diguanylate_Cyclase"/>
</dbReference>
<feature type="transmembrane region" description="Helical" evidence="7">
    <location>
        <begin position="105"/>
        <end position="129"/>
    </location>
</feature>
<proteinExistence type="predicted"/>
<comment type="caution">
    <text evidence="9">The sequence shown here is derived from an EMBL/GenBank/DDBJ whole genome shotgun (WGS) entry which is preliminary data.</text>
</comment>
<evidence type="ECO:0000256" key="5">
    <source>
        <dbReference type="ARBA" id="ARBA00023136"/>
    </source>
</evidence>
<evidence type="ECO:0000256" key="3">
    <source>
        <dbReference type="ARBA" id="ARBA00022692"/>
    </source>
</evidence>
<name>A0ABV9IG02_9DEIO</name>
<keyword evidence="2" id="KW-1003">Cell membrane</keyword>
<evidence type="ECO:0000256" key="6">
    <source>
        <dbReference type="SAM" id="MobiDB-lite"/>
    </source>
</evidence>
<reference evidence="10" key="1">
    <citation type="journal article" date="2019" name="Int. J. Syst. Evol. Microbiol.">
        <title>The Global Catalogue of Microorganisms (GCM) 10K type strain sequencing project: providing services to taxonomists for standard genome sequencing and annotation.</title>
        <authorList>
            <consortium name="The Broad Institute Genomics Platform"/>
            <consortium name="The Broad Institute Genome Sequencing Center for Infectious Disease"/>
            <person name="Wu L."/>
            <person name="Ma J."/>
        </authorList>
    </citation>
    <scope>NUCLEOTIDE SEQUENCE [LARGE SCALE GENOMIC DNA]</scope>
    <source>
        <strain evidence="10">CCUG 55995</strain>
    </source>
</reference>
<dbReference type="EC" id="2.7.7.65" evidence="9"/>
<dbReference type="Pfam" id="PF07694">
    <property type="entry name" value="5TM-5TMR_LYT"/>
    <property type="match status" value="1"/>
</dbReference>
<feature type="region of interest" description="Disordered" evidence="6">
    <location>
        <begin position="369"/>
        <end position="390"/>
    </location>
</feature>
<feature type="transmembrane region" description="Helical" evidence="7">
    <location>
        <begin position="7"/>
        <end position="28"/>
    </location>
</feature>
<organism evidence="9 10">
    <name type="scientific">Deinococcus hohokamensis</name>
    <dbReference type="NCBI Taxonomy" id="309883"/>
    <lineage>
        <taxon>Bacteria</taxon>
        <taxon>Thermotogati</taxon>
        <taxon>Deinococcota</taxon>
        <taxon>Deinococci</taxon>
        <taxon>Deinococcales</taxon>
        <taxon>Deinococcaceae</taxon>
        <taxon>Deinococcus</taxon>
    </lineage>
</organism>
<dbReference type="Proteomes" id="UP001595952">
    <property type="component" value="Unassembled WGS sequence"/>
</dbReference>
<dbReference type="NCBIfam" id="TIGR00254">
    <property type="entry name" value="GGDEF"/>
    <property type="match status" value="1"/>
</dbReference>
<dbReference type="Pfam" id="PF00990">
    <property type="entry name" value="GGDEF"/>
    <property type="match status" value="1"/>
</dbReference>
<sequence length="390" mass="43338">MNAFQILDGLLMNLALLIAGVTVITLTYRNSEAKEPPAWLLLRYTGTVVVAFLLMLHSAQLAPGLMFDFRGVMIALAARRYGLIPGLLVALPVAMYRLFLGGPGAWPAVLALLLVALLAGAGTGLMRPIPRYEDEELRRRWWMPFGMFSLANLPVFLAFFLAGKPLSHAWPVYLVLTVLSALGLMVAYGVKQSRLRSLVRAERLEQLVYLDSLTGALNRRRFDEDFRQPQQPAFVLLLDLDDFKHVNDTYGHDQGDRVLRALVQTLQEEVRPTDGVYRLGGEEFAVLLAPCDEGMVPEVAERLRARVQDRVAASAGLSEERITVSGGLVRLTGEKRDVLRAADELLYQAKAFGRNRIMARVQADQRAAGEEFRGTAGSPAIHPEYARHHH</sequence>
<feature type="domain" description="GGDEF" evidence="8">
    <location>
        <begin position="231"/>
        <end position="362"/>
    </location>
</feature>